<sequence>MRQGHLPWNLGHLDTCPTAGWSEREAFETHPLALKIQDATIPHSIKNIDSTDIQFYRTPVLQCMVTDDHADEASRDLDVWLLSLTEERWAAGFDEEVEGMGDLRRWMLIKGLDFELQHLRKDSPDNKYLSTDVGFEWMARTSAAIEKAVRGNPPPIWALCDIAATIAGRRHQMEWFCGQILAREKTMICLEGIGVEDPVFEWLHARWGKEIWPNGKPTTWQAAQAMLGSTKAKRKEITARSLHFRKLTSVLMKSKKLPNAVELKENNDHKFQLDNDGWNYVASSIPSDESPSTLSPCIVEGLDVFSKRQAELHKADKFLEEIPKGAVSNGNQSGLSPKRSRGKVANAVLYFNNGDAIFIARQLNLAAGTELHADNAVGMLLSQRDVPRPVQK</sequence>
<accession>A0A8H3FEA7</accession>
<dbReference type="AlphaFoldDB" id="A0A8H3FEA7"/>
<organism evidence="1 2">
    <name type="scientific">Imshaugia aleurites</name>
    <dbReference type="NCBI Taxonomy" id="172621"/>
    <lineage>
        <taxon>Eukaryota</taxon>
        <taxon>Fungi</taxon>
        <taxon>Dikarya</taxon>
        <taxon>Ascomycota</taxon>
        <taxon>Pezizomycotina</taxon>
        <taxon>Lecanoromycetes</taxon>
        <taxon>OSLEUM clade</taxon>
        <taxon>Lecanoromycetidae</taxon>
        <taxon>Lecanorales</taxon>
        <taxon>Lecanorineae</taxon>
        <taxon>Parmeliaceae</taxon>
        <taxon>Imshaugia</taxon>
    </lineage>
</organism>
<name>A0A8H3FEA7_9LECA</name>
<reference evidence="1" key="1">
    <citation type="submission" date="2021-03" db="EMBL/GenBank/DDBJ databases">
        <authorList>
            <person name="Tagirdzhanova G."/>
        </authorList>
    </citation>
    <scope>NUCLEOTIDE SEQUENCE</scope>
</reference>
<protein>
    <submittedName>
        <fullName evidence="1">Uncharacterized protein</fullName>
    </submittedName>
</protein>
<evidence type="ECO:0000313" key="2">
    <source>
        <dbReference type="Proteomes" id="UP000664534"/>
    </source>
</evidence>
<keyword evidence="2" id="KW-1185">Reference proteome</keyword>
<proteinExistence type="predicted"/>
<dbReference type="Proteomes" id="UP000664534">
    <property type="component" value="Unassembled WGS sequence"/>
</dbReference>
<dbReference type="EMBL" id="CAJPDT010000022">
    <property type="protein sequence ID" value="CAF9919281.1"/>
    <property type="molecule type" value="Genomic_DNA"/>
</dbReference>
<comment type="caution">
    <text evidence="1">The sequence shown here is derived from an EMBL/GenBank/DDBJ whole genome shotgun (WGS) entry which is preliminary data.</text>
</comment>
<gene>
    <name evidence="1" type="ORF">IMSHALPRED_004576</name>
</gene>
<evidence type="ECO:0000313" key="1">
    <source>
        <dbReference type="EMBL" id="CAF9919281.1"/>
    </source>
</evidence>